<name>A0A078A4G3_STYLE</name>
<accession>A0A078A4G3</accession>
<organism evidence="1 2">
    <name type="scientific">Stylonychia lemnae</name>
    <name type="common">Ciliate</name>
    <dbReference type="NCBI Taxonomy" id="5949"/>
    <lineage>
        <taxon>Eukaryota</taxon>
        <taxon>Sar</taxon>
        <taxon>Alveolata</taxon>
        <taxon>Ciliophora</taxon>
        <taxon>Intramacronucleata</taxon>
        <taxon>Spirotrichea</taxon>
        <taxon>Stichotrichia</taxon>
        <taxon>Sporadotrichida</taxon>
        <taxon>Oxytrichidae</taxon>
        <taxon>Stylonychinae</taxon>
        <taxon>Stylonychia</taxon>
    </lineage>
</organism>
<protein>
    <recommendedName>
        <fullName evidence="3">Protein kinase domain-containing protein</fullName>
    </recommendedName>
</protein>
<gene>
    <name evidence="1" type="primary">Contig5825.g6243</name>
    <name evidence="1" type="ORF">STYLEM_6024</name>
</gene>
<dbReference type="InterPro" id="IPR050235">
    <property type="entry name" value="CK1_Ser-Thr_kinase"/>
</dbReference>
<evidence type="ECO:0000313" key="2">
    <source>
        <dbReference type="Proteomes" id="UP000039865"/>
    </source>
</evidence>
<dbReference type="Gene3D" id="1.10.510.10">
    <property type="entry name" value="Transferase(Phosphotransferase) domain 1"/>
    <property type="match status" value="1"/>
</dbReference>
<dbReference type="SUPFAM" id="SSF56112">
    <property type="entry name" value="Protein kinase-like (PK-like)"/>
    <property type="match status" value="1"/>
</dbReference>
<keyword evidence="2" id="KW-1185">Reference proteome</keyword>
<dbReference type="OrthoDB" id="5979581at2759"/>
<dbReference type="Proteomes" id="UP000039865">
    <property type="component" value="Unassembled WGS sequence"/>
</dbReference>
<dbReference type="EMBL" id="CCKQ01005793">
    <property type="protein sequence ID" value="CDW77057.1"/>
    <property type="molecule type" value="Genomic_DNA"/>
</dbReference>
<sequence>MRNNNELADQYNECGPYCGIENVAKLFFEELLNELLSYKNQIKRLHYFLKLFLNEEPAFLEELGAGTYGKVALYRNGTESRAIKFFNDKNGQCHLQESVNLRQLYETLQYRDYSQSNMIPIPKYYKHGIMKEDDLSFLYIEMEFIQNSILEHFEQLKEMKDNKYQNGQVYLIDFGSSQKYIKNGELLLPQAKQVSFKGTPGFGSIFATQGEEPCRRDDLISTAYSVLWLINNGLPWIDNETSIISKDQAVLIQNSKTNLSKEQFFRKDEQIIVELIKWLEKMNFTDNCDGLENFLQQIDDQDQFNIDNPFSLQISQQKNLVDQGIQCQQISLVSLESNVFEIQVKPCTQEKKQLISNSLNQQNYKKSQVHPNDNSKYEIQDFSVKPTSNSNYQSSSDQAQLYKELREIKSALLKIPNERSEYWQLTNVWTNETFQQKDFKVNVRIRETGLLLGLESVSQMFQNGCFYQTFQFVSRDSPQYAQFLFQYYFEINYKDHEIIYVGSDNVVRKMIDYQTKYCYASFDASLKFKTPVMLFN</sequence>
<dbReference type="PANTHER" id="PTHR11909">
    <property type="entry name" value="CASEIN KINASE-RELATED"/>
    <property type="match status" value="1"/>
</dbReference>
<reference evidence="1 2" key="1">
    <citation type="submission" date="2014-06" db="EMBL/GenBank/DDBJ databases">
        <authorList>
            <person name="Swart Estienne"/>
        </authorList>
    </citation>
    <scope>NUCLEOTIDE SEQUENCE [LARGE SCALE GENOMIC DNA]</scope>
    <source>
        <strain evidence="1 2">130c</strain>
    </source>
</reference>
<proteinExistence type="predicted"/>
<dbReference type="AlphaFoldDB" id="A0A078A4G3"/>
<evidence type="ECO:0000313" key="1">
    <source>
        <dbReference type="EMBL" id="CDW77057.1"/>
    </source>
</evidence>
<dbReference type="InterPro" id="IPR011009">
    <property type="entry name" value="Kinase-like_dom_sf"/>
</dbReference>
<dbReference type="InParanoid" id="A0A078A4G3"/>
<evidence type="ECO:0008006" key="3">
    <source>
        <dbReference type="Google" id="ProtNLM"/>
    </source>
</evidence>